<dbReference type="EMBL" id="BOOH01000019">
    <property type="protein sequence ID" value="GIH75909.1"/>
    <property type="molecule type" value="Genomic_DNA"/>
</dbReference>
<evidence type="ECO:0000256" key="2">
    <source>
        <dbReference type="ARBA" id="ARBA00023136"/>
    </source>
</evidence>
<gene>
    <name evidence="3" type="ORF">Plo01_23380</name>
</gene>
<protein>
    <recommendedName>
        <fullName evidence="5">Mce-associated membrane protein</fullName>
    </recommendedName>
</protein>
<organism evidence="3 4">
    <name type="scientific">Planobispora longispora</name>
    <dbReference type="NCBI Taxonomy" id="28887"/>
    <lineage>
        <taxon>Bacteria</taxon>
        <taxon>Bacillati</taxon>
        <taxon>Actinomycetota</taxon>
        <taxon>Actinomycetes</taxon>
        <taxon>Streptosporangiales</taxon>
        <taxon>Streptosporangiaceae</taxon>
        <taxon>Planobispora</taxon>
    </lineage>
</organism>
<reference evidence="3 4" key="1">
    <citation type="submission" date="2021-01" db="EMBL/GenBank/DDBJ databases">
        <title>Whole genome shotgun sequence of Planobispora longispora NBRC 13918.</title>
        <authorList>
            <person name="Komaki H."/>
            <person name="Tamura T."/>
        </authorList>
    </citation>
    <scope>NUCLEOTIDE SEQUENCE [LARGE SCALE GENOMIC DNA]</scope>
    <source>
        <strain evidence="3 4">NBRC 13918</strain>
    </source>
</reference>
<dbReference type="PANTHER" id="PTHR37042:SF4">
    <property type="entry name" value="OUTER MEMBRANE PROTEIN RV1973"/>
    <property type="match status" value="1"/>
</dbReference>
<evidence type="ECO:0000313" key="3">
    <source>
        <dbReference type="EMBL" id="GIH75909.1"/>
    </source>
</evidence>
<evidence type="ECO:0008006" key="5">
    <source>
        <dbReference type="Google" id="ProtNLM"/>
    </source>
</evidence>
<dbReference type="RefSeq" id="WP_203890547.1">
    <property type="nucleotide sequence ID" value="NZ_BOOH01000019.1"/>
</dbReference>
<comment type="caution">
    <text evidence="3">The sequence shown here is derived from an EMBL/GenBank/DDBJ whole genome shotgun (WGS) entry which is preliminary data.</text>
</comment>
<dbReference type="Gene3D" id="3.10.450.50">
    <property type="match status" value="1"/>
</dbReference>
<keyword evidence="4" id="KW-1185">Reference proteome</keyword>
<dbReference type="Proteomes" id="UP000616724">
    <property type="component" value="Unassembled WGS sequence"/>
</dbReference>
<evidence type="ECO:0000313" key="4">
    <source>
        <dbReference type="Proteomes" id="UP000616724"/>
    </source>
</evidence>
<dbReference type="GO" id="GO:0016020">
    <property type="term" value="C:membrane"/>
    <property type="evidence" value="ECO:0007669"/>
    <property type="project" value="UniProtKB-SubCell"/>
</dbReference>
<dbReference type="AlphaFoldDB" id="A0A8J3RLQ3"/>
<dbReference type="PANTHER" id="PTHR37042">
    <property type="entry name" value="OUTER MEMBRANE PROTEIN RV1973"/>
    <property type="match status" value="1"/>
</dbReference>
<name>A0A8J3RLQ3_9ACTN</name>
<comment type="subcellular location">
    <subcellularLocation>
        <location evidence="1">Membrane</location>
    </subcellularLocation>
</comment>
<proteinExistence type="predicted"/>
<accession>A0A8J3RLQ3</accession>
<evidence type="ECO:0000256" key="1">
    <source>
        <dbReference type="ARBA" id="ARBA00004370"/>
    </source>
</evidence>
<keyword evidence="2" id="KW-0472">Membrane</keyword>
<sequence length="171" mass="18277">MRRASLLVTGVLSLVALVLAAAVGVMLADLGRLRAGEDAGRDALAAARSFAADMLSYDYRTIEQDFARAGGYTTGGLAEHYRRLAATMGPPARQQRLVQSATVVEAAVESAGPDHAEVLLFVNMNTARTPAGEDQPRRQVTRGRVRFVMVRDGSRWLVTELSTLLGAAPPL</sequence>